<evidence type="ECO:0000313" key="3">
    <source>
        <dbReference type="Proteomes" id="UP000076532"/>
    </source>
</evidence>
<keyword evidence="3" id="KW-1185">Reference proteome</keyword>
<dbReference type="AlphaFoldDB" id="A0A167SMP4"/>
<proteinExistence type="predicted"/>
<sequence length="220" mass="24534">MLAQKLVNRALECTGSSWYQTLRPFELEKERAQNQRELNSLLNLYSPVYSLPEELLSDILQIGQKMHAAEGDVLGPSVELSASQVTKHWRDVATRTPRLWTKIRLPKGSIEIEQYLQRSQGLALDVIIGDRTTSVRSLCLLLNQSSQILLQPFYPSSQIPTSHNINHLSRLRSLSIDGHGVADTVLQDIIRCINSGDTSVSPGSSFPRNSRQVASCDSLP</sequence>
<protein>
    <submittedName>
        <fullName evidence="2">Uncharacterized protein</fullName>
    </submittedName>
</protein>
<dbReference type="EMBL" id="KV419049">
    <property type="protein sequence ID" value="KZP02075.1"/>
    <property type="molecule type" value="Genomic_DNA"/>
</dbReference>
<feature type="region of interest" description="Disordered" evidence="1">
    <location>
        <begin position="198"/>
        <end position="220"/>
    </location>
</feature>
<organism evidence="2 3">
    <name type="scientific">Athelia psychrophila</name>
    <dbReference type="NCBI Taxonomy" id="1759441"/>
    <lineage>
        <taxon>Eukaryota</taxon>
        <taxon>Fungi</taxon>
        <taxon>Dikarya</taxon>
        <taxon>Basidiomycota</taxon>
        <taxon>Agaricomycotina</taxon>
        <taxon>Agaricomycetes</taxon>
        <taxon>Agaricomycetidae</taxon>
        <taxon>Atheliales</taxon>
        <taxon>Atheliaceae</taxon>
        <taxon>Athelia</taxon>
    </lineage>
</organism>
<accession>A0A167SMP4</accession>
<gene>
    <name evidence="2" type="ORF">FIBSPDRAFT_970514</name>
</gene>
<dbReference type="OrthoDB" id="3055914at2759"/>
<reference evidence="2 3" key="1">
    <citation type="journal article" date="2016" name="Mol. Biol. Evol.">
        <title>Comparative Genomics of Early-Diverging Mushroom-Forming Fungi Provides Insights into the Origins of Lignocellulose Decay Capabilities.</title>
        <authorList>
            <person name="Nagy L.G."/>
            <person name="Riley R."/>
            <person name="Tritt A."/>
            <person name="Adam C."/>
            <person name="Daum C."/>
            <person name="Floudas D."/>
            <person name="Sun H."/>
            <person name="Yadav J.S."/>
            <person name="Pangilinan J."/>
            <person name="Larsson K.H."/>
            <person name="Matsuura K."/>
            <person name="Barry K."/>
            <person name="Labutti K."/>
            <person name="Kuo R."/>
            <person name="Ohm R.A."/>
            <person name="Bhattacharya S.S."/>
            <person name="Shirouzu T."/>
            <person name="Yoshinaga Y."/>
            <person name="Martin F.M."/>
            <person name="Grigoriev I.V."/>
            <person name="Hibbett D.S."/>
        </authorList>
    </citation>
    <scope>NUCLEOTIDE SEQUENCE [LARGE SCALE GENOMIC DNA]</scope>
    <source>
        <strain evidence="2 3">CBS 109695</strain>
    </source>
</reference>
<dbReference type="Proteomes" id="UP000076532">
    <property type="component" value="Unassembled WGS sequence"/>
</dbReference>
<evidence type="ECO:0000313" key="2">
    <source>
        <dbReference type="EMBL" id="KZP02075.1"/>
    </source>
</evidence>
<dbReference type="Gene3D" id="1.20.1280.50">
    <property type="match status" value="1"/>
</dbReference>
<evidence type="ECO:0000256" key="1">
    <source>
        <dbReference type="SAM" id="MobiDB-lite"/>
    </source>
</evidence>
<name>A0A167SMP4_9AGAM</name>